<dbReference type="PANTHER" id="PTHR38225">
    <property type="entry name" value="PROTEIN, PUTATIVE-RELATED"/>
    <property type="match status" value="1"/>
</dbReference>
<keyword evidence="1" id="KW-1133">Transmembrane helix</keyword>
<dbReference type="EMBL" id="SZYD01001702">
    <property type="protein sequence ID" value="KAD0410232.1"/>
    <property type="molecule type" value="Genomic_DNA"/>
</dbReference>
<dbReference type="AlphaFoldDB" id="A0A5N6LCZ9"/>
<feature type="transmembrane region" description="Helical" evidence="1">
    <location>
        <begin position="111"/>
        <end position="134"/>
    </location>
</feature>
<dbReference type="OrthoDB" id="1667576at2759"/>
<keyword evidence="1" id="KW-0812">Transmembrane</keyword>
<evidence type="ECO:0000313" key="3">
    <source>
        <dbReference type="Proteomes" id="UP000326396"/>
    </source>
</evidence>
<name>A0A5N6LCZ9_9ASTR</name>
<reference evidence="2 3" key="1">
    <citation type="submission" date="2019-05" db="EMBL/GenBank/DDBJ databases">
        <title>Mikania micrantha, genome provides insights into the molecular mechanism of rapid growth.</title>
        <authorList>
            <person name="Liu B."/>
        </authorList>
    </citation>
    <scope>NUCLEOTIDE SEQUENCE [LARGE SCALE GENOMIC DNA]</scope>
    <source>
        <strain evidence="2">NLD-2019</strain>
        <tissue evidence="2">Leaf</tissue>
    </source>
</reference>
<keyword evidence="1" id="KW-0472">Membrane</keyword>
<keyword evidence="3" id="KW-1185">Reference proteome</keyword>
<evidence type="ECO:0000256" key="1">
    <source>
        <dbReference type="SAM" id="Phobius"/>
    </source>
</evidence>
<proteinExistence type="predicted"/>
<protein>
    <submittedName>
        <fullName evidence="2">Uncharacterized protein</fullName>
    </submittedName>
</protein>
<organism evidence="2 3">
    <name type="scientific">Mikania micrantha</name>
    <name type="common">bitter vine</name>
    <dbReference type="NCBI Taxonomy" id="192012"/>
    <lineage>
        <taxon>Eukaryota</taxon>
        <taxon>Viridiplantae</taxon>
        <taxon>Streptophyta</taxon>
        <taxon>Embryophyta</taxon>
        <taxon>Tracheophyta</taxon>
        <taxon>Spermatophyta</taxon>
        <taxon>Magnoliopsida</taxon>
        <taxon>eudicotyledons</taxon>
        <taxon>Gunneridae</taxon>
        <taxon>Pentapetalae</taxon>
        <taxon>asterids</taxon>
        <taxon>campanulids</taxon>
        <taxon>Asterales</taxon>
        <taxon>Asteraceae</taxon>
        <taxon>Asteroideae</taxon>
        <taxon>Heliantheae alliance</taxon>
        <taxon>Eupatorieae</taxon>
        <taxon>Mikania</taxon>
    </lineage>
</organism>
<accession>A0A5N6LCZ9</accession>
<dbReference type="Proteomes" id="UP000326396">
    <property type="component" value="Unassembled WGS sequence"/>
</dbReference>
<dbReference type="PANTHER" id="PTHR38225:SF3">
    <property type="entry name" value="RX N-TERMINAL DOMAIN-CONTAINING PROTEIN"/>
    <property type="match status" value="1"/>
</dbReference>
<sequence length="138" mass="15407">MKGVASHTYHPPFLCTCYALSKPKTQRFFQVRAQRFKDEGSSSNMVDANLSVLRARIDQAMKNEKLEYTTPKRIQNIGWNWPNNSTANYETQDQIYGDATIVTGAMEVMGIIGGSIGLVFFCGSLTILLVSVLVRLHS</sequence>
<gene>
    <name evidence="2" type="ORF">E3N88_44317</name>
</gene>
<comment type="caution">
    <text evidence="2">The sequence shown here is derived from an EMBL/GenBank/DDBJ whole genome shotgun (WGS) entry which is preliminary data.</text>
</comment>
<evidence type="ECO:0000313" key="2">
    <source>
        <dbReference type="EMBL" id="KAD0410232.1"/>
    </source>
</evidence>